<protein>
    <submittedName>
        <fullName evidence="2">Uncharacterized protein</fullName>
    </submittedName>
</protein>
<evidence type="ECO:0000313" key="3">
    <source>
        <dbReference type="Proteomes" id="UP000245207"/>
    </source>
</evidence>
<evidence type="ECO:0000256" key="1">
    <source>
        <dbReference type="SAM" id="MobiDB-lite"/>
    </source>
</evidence>
<accession>A0A2U1M0S8</accession>
<feature type="region of interest" description="Disordered" evidence="1">
    <location>
        <begin position="1"/>
        <end position="32"/>
    </location>
</feature>
<sequence>MDPINNNNVDETETETEADQNPDISNSSEFVPPDSFWLSKDSEFDWFDRNAFLERLPKTQKNTHVDMGRRSCKPANTRLFPKQKSTGGRGPVAEPSSPKVSCIGRVRSKRCPNRRKPAGSVAQPVIQEKGEKTGFMSRITGLFHGSKKRKSKSKAKVNEQLEKENSYSRRNNVTVKPVNSEPESPPEPPVLGGMNRFASGRRGESWADDIHNLDHLTVIDGRISSLRPLNLSDFGFNLMLNYICFKSGKSPLIGDEDYVSNLLLFGVALVCKAKATQEEDFVHIFLIL</sequence>
<dbReference type="PANTHER" id="PTHR34120">
    <property type="entry name" value="EXPRESSED PROTEIN"/>
    <property type="match status" value="1"/>
</dbReference>
<dbReference type="Proteomes" id="UP000245207">
    <property type="component" value="Unassembled WGS sequence"/>
</dbReference>
<gene>
    <name evidence="2" type="ORF">CTI12_AA306010</name>
</gene>
<feature type="compositionally biased region" description="Basic and acidic residues" evidence="1">
    <location>
        <begin position="156"/>
        <end position="167"/>
    </location>
</feature>
<name>A0A2U1M0S8_ARTAN</name>
<reference evidence="2 3" key="1">
    <citation type="journal article" date="2018" name="Mol. Plant">
        <title>The genome of Artemisia annua provides insight into the evolution of Asteraceae family and artemisinin biosynthesis.</title>
        <authorList>
            <person name="Shen Q."/>
            <person name="Zhang L."/>
            <person name="Liao Z."/>
            <person name="Wang S."/>
            <person name="Yan T."/>
            <person name="Shi P."/>
            <person name="Liu M."/>
            <person name="Fu X."/>
            <person name="Pan Q."/>
            <person name="Wang Y."/>
            <person name="Lv Z."/>
            <person name="Lu X."/>
            <person name="Zhang F."/>
            <person name="Jiang W."/>
            <person name="Ma Y."/>
            <person name="Chen M."/>
            <person name="Hao X."/>
            <person name="Li L."/>
            <person name="Tang Y."/>
            <person name="Lv G."/>
            <person name="Zhou Y."/>
            <person name="Sun X."/>
            <person name="Brodelius P.E."/>
            <person name="Rose J.K.C."/>
            <person name="Tang K."/>
        </authorList>
    </citation>
    <scope>NUCLEOTIDE SEQUENCE [LARGE SCALE GENOMIC DNA]</scope>
    <source>
        <strain evidence="3">cv. Huhao1</strain>
        <tissue evidence="2">Leaf</tissue>
    </source>
</reference>
<feature type="region of interest" description="Disordered" evidence="1">
    <location>
        <begin position="62"/>
        <end position="99"/>
    </location>
</feature>
<dbReference type="PANTHER" id="PTHR34120:SF2">
    <property type="entry name" value="OS01G0860900 PROTEIN"/>
    <property type="match status" value="1"/>
</dbReference>
<proteinExistence type="predicted"/>
<dbReference type="STRING" id="35608.A0A2U1M0S8"/>
<dbReference type="OrthoDB" id="696504at2759"/>
<dbReference type="AlphaFoldDB" id="A0A2U1M0S8"/>
<organism evidence="2 3">
    <name type="scientific">Artemisia annua</name>
    <name type="common">Sweet wormwood</name>
    <dbReference type="NCBI Taxonomy" id="35608"/>
    <lineage>
        <taxon>Eukaryota</taxon>
        <taxon>Viridiplantae</taxon>
        <taxon>Streptophyta</taxon>
        <taxon>Embryophyta</taxon>
        <taxon>Tracheophyta</taxon>
        <taxon>Spermatophyta</taxon>
        <taxon>Magnoliopsida</taxon>
        <taxon>eudicotyledons</taxon>
        <taxon>Gunneridae</taxon>
        <taxon>Pentapetalae</taxon>
        <taxon>asterids</taxon>
        <taxon>campanulids</taxon>
        <taxon>Asterales</taxon>
        <taxon>Asteraceae</taxon>
        <taxon>Asteroideae</taxon>
        <taxon>Anthemideae</taxon>
        <taxon>Artemisiinae</taxon>
        <taxon>Artemisia</taxon>
    </lineage>
</organism>
<feature type="compositionally biased region" description="Acidic residues" evidence="1">
    <location>
        <begin position="10"/>
        <end position="20"/>
    </location>
</feature>
<comment type="caution">
    <text evidence="2">The sequence shown here is derived from an EMBL/GenBank/DDBJ whole genome shotgun (WGS) entry which is preliminary data.</text>
</comment>
<keyword evidence="3" id="KW-1185">Reference proteome</keyword>
<feature type="region of interest" description="Disordered" evidence="1">
    <location>
        <begin position="144"/>
        <end position="192"/>
    </location>
</feature>
<evidence type="ECO:0000313" key="2">
    <source>
        <dbReference type="EMBL" id="PWA54868.1"/>
    </source>
</evidence>
<feature type="compositionally biased region" description="Basic residues" evidence="1">
    <location>
        <begin position="145"/>
        <end position="155"/>
    </location>
</feature>
<dbReference type="EMBL" id="PKPP01006943">
    <property type="protein sequence ID" value="PWA54868.1"/>
    <property type="molecule type" value="Genomic_DNA"/>
</dbReference>